<dbReference type="InterPro" id="IPR003779">
    <property type="entry name" value="CMD-like"/>
</dbReference>
<dbReference type="PANTHER" id="PTHR34846">
    <property type="entry name" value="4-CARBOXYMUCONOLACTONE DECARBOXYLASE FAMILY PROTEIN (AFU_ORTHOLOGUE AFUA_6G11590)"/>
    <property type="match status" value="1"/>
</dbReference>
<reference evidence="2" key="1">
    <citation type="submission" date="2022-10" db="EMBL/GenBank/DDBJ databases">
        <title>The complete genomes of actinobacterial strains from the NBC collection.</title>
        <authorList>
            <person name="Joergensen T.S."/>
            <person name="Alvarez Arevalo M."/>
            <person name="Sterndorff E.B."/>
            <person name="Faurdal D."/>
            <person name="Vuksanovic O."/>
            <person name="Mourched A.-S."/>
            <person name="Charusanti P."/>
            <person name="Shaw S."/>
            <person name="Blin K."/>
            <person name="Weber T."/>
        </authorList>
    </citation>
    <scope>NUCLEOTIDE SEQUENCE</scope>
    <source>
        <strain evidence="2">NBC_00060</strain>
    </source>
</reference>
<dbReference type="Pfam" id="PF02627">
    <property type="entry name" value="CMD"/>
    <property type="match status" value="1"/>
</dbReference>
<dbReference type="PANTHER" id="PTHR34846:SF7">
    <property type="entry name" value="BLL7811 PROTEIN"/>
    <property type="match status" value="1"/>
</dbReference>
<dbReference type="InterPro" id="IPR004675">
    <property type="entry name" value="AhpD_core"/>
</dbReference>
<proteinExistence type="predicted"/>
<dbReference type="AlphaFoldDB" id="A0AAU2GYU9"/>
<dbReference type="NCBIfam" id="TIGR00778">
    <property type="entry name" value="ahpD_dom"/>
    <property type="match status" value="1"/>
</dbReference>
<evidence type="ECO:0000259" key="1">
    <source>
        <dbReference type="Pfam" id="PF02627"/>
    </source>
</evidence>
<dbReference type="SUPFAM" id="SSF69118">
    <property type="entry name" value="AhpD-like"/>
    <property type="match status" value="1"/>
</dbReference>
<organism evidence="2">
    <name type="scientific">Streptomyces sp. NBC_00060</name>
    <dbReference type="NCBI Taxonomy" id="2975636"/>
    <lineage>
        <taxon>Bacteria</taxon>
        <taxon>Bacillati</taxon>
        <taxon>Actinomycetota</taxon>
        <taxon>Actinomycetes</taxon>
        <taxon>Kitasatosporales</taxon>
        <taxon>Streptomycetaceae</taxon>
        <taxon>Streptomyces</taxon>
    </lineage>
</organism>
<gene>
    <name evidence="2" type="ORF">OHV25_12700</name>
</gene>
<dbReference type="InterPro" id="IPR029032">
    <property type="entry name" value="AhpD-like"/>
</dbReference>
<sequence>MSTPRMNNPAQVLPDSMTAILGLIKSIRKAGVEDATLELVHLRASQINGCGPCLDASAKAAQKAGVSEERIFSVGAWRETPFYSDAERAALALAEHVTRLADREDAVPDAVWNEAAKHYDEQQLAALVLQIGVVNLFNRLNAATKQQAGQAW</sequence>
<name>A0AAU2GYU9_9ACTN</name>
<accession>A0AAU2GYU9</accession>
<dbReference type="Gene3D" id="1.20.1290.10">
    <property type="entry name" value="AhpD-like"/>
    <property type="match status" value="1"/>
</dbReference>
<dbReference type="EMBL" id="CP108253">
    <property type="protein sequence ID" value="WTU40381.1"/>
    <property type="molecule type" value="Genomic_DNA"/>
</dbReference>
<feature type="domain" description="Carboxymuconolactone decarboxylase-like" evidence="1">
    <location>
        <begin position="14"/>
        <end position="95"/>
    </location>
</feature>
<protein>
    <submittedName>
        <fullName evidence="2">Carboxymuconolactone decarboxylase family protein</fullName>
    </submittedName>
</protein>
<dbReference type="GO" id="GO:0051920">
    <property type="term" value="F:peroxiredoxin activity"/>
    <property type="evidence" value="ECO:0007669"/>
    <property type="project" value="InterPro"/>
</dbReference>
<evidence type="ECO:0000313" key="2">
    <source>
        <dbReference type="EMBL" id="WTU40381.1"/>
    </source>
</evidence>